<keyword evidence="5" id="KW-1185">Reference proteome</keyword>
<keyword evidence="1" id="KW-0732">Signal</keyword>
<dbReference type="Pfam" id="PF18998">
    <property type="entry name" value="Flg_new_2"/>
    <property type="match status" value="1"/>
</dbReference>
<dbReference type="Pfam" id="PF07603">
    <property type="entry name" value="Lcl_C"/>
    <property type="match status" value="2"/>
</dbReference>
<accession>A0A0F3GMJ0</accession>
<dbReference type="Proteomes" id="UP000033423">
    <property type="component" value="Unassembled WGS sequence"/>
</dbReference>
<evidence type="ECO:0000259" key="2">
    <source>
        <dbReference type="Pfam" id="PF07603"/>
    </source>
</evidence>
<organism evidence="4 5">
    <name type="scientific">Candidatus Magnetobacterium bavaricum</name>
    <dbReference type="NCBI Taxonomy" id="29290"/>
    <lineage>
        <taxon>Bacteria</taxon>
        <taxon>Pseudomonadati</taxon>
        <taxon>Nitrospirota</taxon>
        <taxon>Thermodesulfovibrionia</taxon>
        <taxon>Thermodesulfovibrionales</taxon>
        <taxon>Candidatus Magnetobacteriaceae</taxon>
        <taxon>Candidatus Magnetobacterium</taxon>
    </lineage>
</organism>
<feature type="domain" description="Lcl C-terminal" evidence="2">
    <location>
        <begin position="233"/>
        <end position="352"/>
    </location>
</feature>
<gene>
    <name evidence="4" type="ORF">MBAV_004774</name>
</gene>
<evidence type="ECO:0000256" key="1">
    <source>
        <dbReference type="SAM" id="SignalP"/>
    </source>
</evidence>
<comment type="caution">
    <text evidence="4">The sequence shown here is derived from an EMBL/GenBank/DDBJ whole genome shotgun (WGS) entry which is preliminary data.</text>
</comment>
<reference evidence="4 5" key="1">
    <citation type="submission" date="2015-02" db="EMBL/GenBank/DDBJ databases">
        <title>Single-cell genomics of uncultivated deep-branching MTB reveals a conserved set of magnetosome genes.</title>
        <authorList>
            <person name="Kolinko S."/>
            <person name="Richter M."/>
            <person name="Glockner F.O."/>
            <person name="Brachmann A."/>
            <person name="Schuler D."/>
        </authorList>
    </citation>
    <scope>NUCLEOTIDE SEQUENCE [LARGE SCALE GENOMIC DNA]</scope>
    <source>
        <strain evidence="4">TM-1</strain>
    </source>
</reference>
<dbReference type="AlphaFoldDB" id="A0A0F3GMJ0"/>
<dbReference type="PANTHER" id="PTHR35812">
    <property type="entry name" value="LIPOPROTEIN"/>
    <property type="match status" value="1"/>
</dbReference>
<dbReference type="PANTHER" id="PTHR35812:SF1">
    <property type="entry name" value="LIPOPROTEIN"/>
    <property type="match status" value="1"/>
</dbReference>
<protein>
    <submittedName>
        <fullName evidence="4">Secreted protein containing DUF1566</fullName>
    </submittedName>
</protein>
<dbReference type="InterPro" id="IPR011460">
    <property type="entry name" value="Lcl_C"/>
</dbReference>
<dbReference type="InterPro" id="IPR044060">
    <property type="entry name" value="Bacterial_rp_domain"/>
</dbReference>
<proteinExistence type="predicted"/>
<evidence type="ECO:0000313" key="4">
    <source>
        <dbReference type="EMBL" id="KJU83032.1"/>
    </source>
</evidence>
<feature type="non-terminal residue" evidence="4">
    <location>
        <position position="483"/>
    </location>
</feature>
<feature type="domain" description="Bacterial repeat" evidence="3">
    <location>
        <begin position="368"/>
        <end position="440"/>
    </location>
</feature>
<evidence type="ECO:0000313" key="5">
    <source>
        <dbReference type="Proteomes" id="UP000033423"/>
    </source>
</evidence>
<feature type="signal peptide" evidence="1">
    <location>
        <begin position="1"/>
        <end position="30"/>
    </location>
</feature>
<name>A0A0F3GMJ0_9BACT</name>
<evidence type="ECO:0000259" key="3">
    <source>
        <dbReference type="Pfam" id="PF18998"/>
    </source>
</evidence>
<feature type="domain" description="Lcl C-terminal" evidence="2">
    <location>
        <begin position="69"/>
        <end position="190"/>
    </location>
</feature>
<feature type="chain" id="PRO_5002460960" evidence="1">
    <location>
        <begin position="31"/>
        <end position="483"/>
    </location>
</feature>
<dbReference type="EMBL" id="LACI01002072">
    <property type="protein sequence ID" value="KJU83032.1"/>
    <property type="molecule type" value="Genomic_DNA"/>
</dbReference>
<sequence>MRVKLKGLRGVVWFNTLIIAMLFLALSAHAGTVNLPQTGQTTSYAVGDDGTIKAGVAWPSPRFTDNGNQTVTDNLTGLMWTKNAYLPGTYKTWQGALDYVASMNTGAGTYGYTDWRLPNINELESLVNAEQASPATWLNSQGFTNVQSLSYWSSTSHAINTSNAWLVSMGEAGIGAASKSNYDGYVWSVRSGQVGIVSLPRTGQTTTYATGDDGALQKGVAWPSPRFTDNGDQTVTDNLTGLMWTKNAYISAATKTWQQALDYVASMNTGAGTYGYTDWRLPNRKELFSLTDRATFVPSLPSGHPFTNVQYNHYWSSTTFAGEASLARIVSMYDTYAGAFDKSYNNYVWPVRPGQVGTLVNLAISKSGTGSGTVTSSPAGINCGSTCSASFATGTSVTLTATADSGSTFTGWSGDCSGTTSTCTVTMSVAKGVTATFTANTYLLTATKAGTGIFRHIRLQGIPQPHNKDLLVYILYDHRRIVS</sequence>